<accession>L0MXG0</accession>
<evidence type="ECO:0000313" key="1">
    <source>
        <dbReference type="EMBL" id="BAM68873.1"/>
    </source>
</evidence>
<dbReference type="KEGG" id="vg:14515982"/>
<protein>
    <submittedName>
        <fullName evidence="1">Uncharacterized protein</fullName>
    </submittedName>
</protein>
<sequence length="301" mass="32107">MSNTERPTFTLTVCSDDHIALNAFSRAFAEMASNSQNLTAALNSEVDKEPNVKMSHAELIEARVAAGEEYKRRCDDVLLSRGHVTTTDEDDVPPVEHVDIPGTDSDGFPWDARIHAGSKKLNADGTWKKRKKPGELTDDDWASQVEAVRAELKSLMSVPVPPPVAAPEVPVAAPEVPVAAPEVPVAAPEVPVAAPEVPVAAPEVPVAAPEVPVAAPEVPEIPVEGADIAGIPPVAPPPVSDAPTTFVELMGKLSQKYAGRINPKDLDVCAQTIELDRMQQLTQRPDLIPAFWNVVVAKYGV</sequence>
<reference evidence="1 2" key="1">
    <citation type="journal article" date="2013" name="Genome Announc.">
        <title>Complete Genome Sequence of a Novel Myovirus Which Infects Atypical Strains of Edwardsiella tarda.</title>
        <authorList>
            <person name="Yasuike M."/>
            <person name="Sugaya E."/>
            <person name="Nakamura Y."/>
            <person name="Shigenobu Y."/>
            <person name="Kawato Y."/>
            <person name="Kai W."/>
            <person name="Nagai S."/>
            <person name="Fujiwara A."/>
            <person name="Sano M."/>
            <person name="Kobayashi T."/>
            <person name="Nakai T."/>
        </authorList>
    </citation>
    <scope>NUCLEOTIDE SEQUENCE [LARGE SCALE GENOMIC DNA]</scope>
</reference>
<dbReference type="EMBL" id="AB767244">
    <property type="protein sequence ID" value="BAM68873.1"/>
    <property type="molecule type" value="Genomic_DNA"/>
</dbReference>
<dbReference type="GeneID" id="14515982"/>
<name>L0MXG0_9CAUD</name>
<evidence type="ECO:0000313" key="2">
    <source>
        <dbReference type="Proteomes" id="UP000010365"/>
    </source>
</evidence>
<proteinExistence type="predicted"/>
<keyword evidence="2" id="KW-1185">Reference proteome</keyword>
<dbReference type="Proteomes" id="UP000010365">
    <property type="component" value="Segment"/>
</dbReference>
<dbReference type="OrthoDB" id="11809at10239"/>
<organism evidence="1 2">
    <name type="scientific">Edwardsiella phage MSW-3</name>
    <dbReference type="NCBI Taxonomy" id="1264700"/>
    <lineage>
        <taxon>Viruses</taxon>
        <taxon>Duplodnaviria</taxon>
        <taxon>Heunggongvirae</taxon>
        <taxon>Uroviricota</taxon>
        <taxon>Caudoviricetes</taxon>
        <taxon>Yokohamavirus</taxon>
        <taxon>Yokohamavirus MSW3</taxon>
    </lineage>
</organism>
<dbReference type="RefSeq" id="YP_007348965.1">
    <property type="nucleotide sequence ID" value="NC_020082.1"/>
</dbReference>